<keyword evidence="6" id="KW-1185">Reference proteome</keyword>
<dbReference type="Gene3D" id="3.40.50.360">
    <property type="match status" value="1"/>
</dbReference>
<dbReference type="Pfam" id="PF12682">
    <property type="entry name" value="Flavodoxin_4"/>
    <property type="match status" value="1"/>
</dbReference>
<evidence type="ECO:0000313" key="6">
    <source>
        <dbReference type="Proteomes" id="UP001302477"/>
    </source>
</evidence>
<dbReference type="AlphaFoldDB" id="A0AAU0MX90"/>
<sequence length="219" mass="24545">MSFLHWFALALALVVVAVLGVLFGVTWIENYQARHLKAGGVDIPVASDSKRNAVIYFSRSGNTALAARHLATQLDARLVELQASEYELGIAGLTNALKDANALKSRPQALPDIVPRTIDLSSYDTVYLGSPIWLYSPAPPIWAFMKSNRFDGNHVVLFNTFNSNFSQERIESFRSKVISRGAKSFVHLQIRRGRMTQQKTPDEMLKAIDTQWMPIIERP</sequence>
<dbReference type="GO" id="GO:0010181">
    <property type="term" value="F:FMN binding"/>
    <property type="evidence" value="ECO:0007669"/>
    <property type="project" value="InterPro"/>
</dbReference>
<keyword evidence="2" id="KW-0288">FMN</keyword>
<feature type="transmembrane region" description="Helical" evidence="3">
    <location>
        <begin position="6"/>
        <end position="28"/>
    </location>
</feature>
<evidence type="ECO:0000256" key="3">
    <source>
        <dbReference type="SAM" id="Phobius"/>
    </source>
</evidence>
<keyword evidence="3" id="KW-0812">Transmembrane</keyword>
<keyword evidence="3" id="KW-1133">Transmembrane helix</keyword>
<dbReference type="PANTHER" id="PTHR39201">
    <property type="entry name" value="EXPORTED PROTEIN-RELATED"/>
    <property type="match status" value="1"/>
</dbReference>
<dbReference type="SUPFAM" id="SSF52218">
    <property type="entry name" value="Flavoproteins"/>
    <property type="match status" value="1"/>
</dbReference>
<keyword evidence="1" id="KW-0285">Flavoprotein</keyword>
<dbReference type="InterPro" id="IPR029039">
    <property type="entry name" value="Flavoprotein-like_sf"/>
</dbReference>
<name>A0AAU0MX90_9GAMM</name>
<organism evidence="5 6">
    <name type="scientific">Microbulbifer pacificus</name>
    <dbReference type="NCBI Taxonomy" id="407164"/>
    <lineage>
        <taxon>Bacteria</taxon>
        <taxon>Pseudomonadati</taxon>
        <taxon>Pseudomonadota</taxon>
        <taxon>Gammaproteobacteria</taxon>
        <taxon>Cellvibrionales</taxon>
        <taxon>Microbulbiferaceae</taxon>
        <taxon>Microbulbifer</taxon>
    </lineage>
</organism>
<evidence type="ECO:0000313" key="5">
    <source>
        <dbReference type="EMBL" id="WOX04630.1"/>
    </source>
</evidence>
<protein>
    <submittedName>
        <fullName evidence="5">Flavodoxin</fullName>
    </submittedName>
</protein>
<evidence type="ECO:0000256" key="1">
    <source>
        <dbReference type="ARBA" id="ARBA00022630"/>
    </source>
</evidence>
<dbReference type="InterPro" id="IPR008254">
    <property type="entry name" value="Flavodoxin/NO_synth"/>
</dbReference>
<evidence type="ECO:0000259" key="4">
    <source>
        <dbReference type="PROSITE" id="PS50902"/>
    </source>
</evidence>
<keyword evidence="3" id="KW-0472">Membrane</keyword>
<dbReference type="EMBL" id="CP137555">
    <property type="protein sequence ID" value="WOX04630.1"/>
    <property type="molecule type" value="Genomic_DNA"/>
</dbReference>
<dbReference type="PANTHER" id="PTHR39201:SF1">
    <property type="entry name" value="FLAVODOXIN-LIKE DOMAIN-CONTAINING PROTEIN"/>
    <property type="match status" value="1"/>
</dbReference>
<dbReference type="KEGG" id="mpaf:R5R33_12875"/>
<accession>A0AAU0MX90</accession>
<evidence type="ECO:0000256" key="2">
    <source>
        <dbReference type="ARBA" id="ARBA00022643"/>
    </source>
</evidence>
<dbReference type="PROSITE" id="PS50902">
    <property type="entry name" value="FLAVODOXIN_LIKE"/>
    <property type="match status" value="1"/>
</dbReference>
<reference evidence="5 6" key="1">
    <citation type="submission" date="2023-10" db="EMBL/GenBank/DDBJ databases">
        <title>Description of Microbulbifer bruguierae sp. nov., isolated from the sediments of mangrove plant Bruguiera sexangula and comparative genomic analyses of the genus Microbulbifer.</title>
        <authorList>
            <person name="Long M."/>
        </authorList>
    </citation>
    <scope>NUCLEOTIDE SEQUENCE [LARGE SCALE GENOMIC DNA]</scope>
    <source>
        <strain evidence="5 6">SPO729</strain>
    </source>
</reference>
<proteinExistence type="predicted"/>
<gene>
    <name evidence="5" type="ORF">R5R33_12875</name>
</gene>
<feature type="domain" description="Flavodoxin-like" evidence="4">
    <location>
        <begin position="52"/>
        <end position="217"/>
    </location>
</feature>
<dbReference type="Proteomes" id="UP001302477">
    <property type="component" value="Chromosome"/>
</dbReference>
<dbReference type="RefSeq" id="WP_318953107.1">
    <property type="nucleotide sequence ID" value="NZ_CP137555.1"/>
</dbReference>